<gene>
    <name evidence="1" type="ORF">MNBD_ALPHA11-2258</name>
</gene>
<dbReference type="PROSITE" id="PS51318">
    <property type="entry name" value="TAT"/>
    <property type="match status" value="1"/>
</dbReference>
<sequence length="99" mass="10777">MTYQKKRRLILKLATAALSVIGLGFGPGLVSANAATVENLGTFRFWTAWKGDDNSGIMCYISSQPQETQPANVNRDPIHFLVVNRKGLGTLNEVQTLVG</sequence>
<name>A0A3B0THP6_9ZZZZ</name>
<dbReference type="EMBL" id="UOEQ01000165">
    <property type="protein sequence ID" value="VAW18175.1"/>
    <property type="molecule type" value="Genomic_DNA"/>
</dbReference>
<evidence type="ECO:0000313" key="1">
    <source>
        <dbReference type="EMBL" id="VAW18175.1"/>
    </source>
</evidence>
<reference evidence="1" key="1">
    <citation type="submission" date="2018-06" db="EMBL/GenBank/DDBJ databases">
        <authorList>
            <person name="Zhirakovskaya E."/>
        </authorList>
    </citation>
    <scope>NUCLEOTIDE SEQUENCE</scope>
</reference>
<organism evidence="1">
    <name type="scientific">hydrothermal vent metagenome</name>
    <dbReference type="NCBI Taxonomy" id="652676"/>
    <lineage>
        <taxon>unclassified sequences</taxon>
        <taxon>metagenomes</taxon>
        <taxon>ecological metagenomes</taxon>
    </lineage>
</organism>
<proteinExistence type="predicted"/>
<dbReference type="AlphaFoldDB" id="A0A3B0THP6"/>
<protein>
    <submittedName>
        <fullName evidence="1">Uncharacterized protein</fullName>
    </submittedName>
</protein>
<feature type="non-terminal residue" evidence="1">
    <location>
        <position position="99"/>
    </location>
</feature>
<dbReference type="InterPro" id="IPR006311">
    <property type="entry name" value="TAT_signal"/>
</dbReference>
<accession>A0A3B0THP6</accession>